<dbReference type="GO" id="GO:0015074">
    <property type="term" value="P:DNA integration"/>
    <property type="evidence" value="ECO:0007669"/>
    <property type="project" value="InterPro"/>
</dbReference>
<feature type="domain" description="Integrase catalytic" evidence="1">
    <location>
        <begin position="1"/>
        <end position="144"/>
    </location>
</feature>
<dbReference type="PROSITE" id="PS50994">
    <property type="entry name" value="INTEGRASE"/>
    <property type="match status" value="1"/>
</dbReference>
<evidence type="ECO:0000313" key="3">
    <source>
        <dbReference type="Proteomes" id="UP001497516"/>
    </source>
</evidence>
<dbReference type="InterPro" id="IPR036397">
    <property type="entry name" value="RNaseH_sf"/>
</dbReference>
<name>A0AAV2EQK7_9ROSI</name>
<dbReference type="Proteomes" id="UP001497516">
    <property type="component" value="Chromosome 5"/>
</dbReference>
<gene>
    <name evidence="2" type="ORF">LTRI10_LOCUS28939</name>
</gene>
<keyword evidence="3" id="KW-1185">Reference proteome</keyword>
<dbReference type="InterPro" id="IPR012337">
    <property type="entry name" value="RNaseH-like_sf"/>
</dbReference>
<dbReference type="Pfam" id="PF00665">
    <property type="entry name" value="rve"/>
    <property type="match status" value="1"/>
</dbReference>
<dbReference type="GO" id="GO:0003676">
    <property type="term" value="F:nucleic acid binding"/>
    <property type="evidence" value="ECO:0007669"/>
    <property type="project" value="InterPro"/>
</dbReference>
<organism evidence="2 3">
    <name type="scientific">Linum trigynum</name>
    <dbReference type="NCBI Taxonomy" id="586398"/>
    <lineage>
        <taxon>Eukaryota</taxon>
        <taxon>Viridiplantae</taxon>
        <taxon>Streptophyta</taxon>
        <taxon>Embryophyta</taxon>
        <taxon>Tracheophyta</taxon>
        <taxon>Spermatophyta</taxon>
        <taxon>Magnoliopsida</taxon>
        <taxon>eudicotyledons</taxon>
        <taxon>Gunneridae</taxon>
        <taxon>Pentapetalae</taxon>
        <taxon>rosids</taxon>
        <taxon>fabids</taxon>
        <taxon>Malpighiales</taxon>
        <taxon>Linaceae</taxon>
        <taxon>Linum</taxon>
    </lineage>
</organism>
<dbReference type="InterPro" id="IPR001584">
    <property type="entry name" value="Integrase_cat-core"/>
</dbReference>
<proteinExistence type="predicted"/>
<evidence type="ECO:0000259" key="1">
    <source>
        <dbReference type="PROSITE" id="PS50994"/>
    </source>
</evidence>
<accession>A0AAV2EQK7</accession>
<reference evidence="2 3" key="1">
    <citation type="submission" date="2024-04" db="EMBL/GenBank/DDBJ databases">
        <authorList>
            <person name="Fracassetti M."/>
        </authorList>
    </citation>
    <scope>NUCLEOTIDE SEQUENCE [LARGE SCALE GENOMIC DNA]</scope>
</reference>
<dbReference type="PANTHER" id="PTHR47266">
    <property type="entry name" value="ENDONUCLEASE-RELATED"/>
    <property type="match status" value="1"/>
</dbReference>
<dbReference type="AlphaFoldDB" id="A0AAV2EQK7"/>
<sequence length="156" mass="17984">MGPFPSSFGNKYILVAINYVSRWVEAQDLPTNDARRVYGFLKKLFSRFGTSRAIVSDRGTHFQGKFNKLISRYGVTHRMSMAYHPQTSGKVELSNRELKRILENTMDQSLKDWSAKLDDALWAYRTAYKTPIGVSPYQLVYDKACHLPVEIEHKAF</sequence>
<dbReference type="InterPro" id="IPR052160">
    <property type="entry name" value="Gypsy_RT_Integrase-like"/>
</dbReference>
<dbReference type="EMBL" id="OZ034818">
    <property type="protein sequence ID" value="CAL1387988.1"/>
    <property type="molecule type" value="Genomic_DNA"/>
</dbReference>
<evidence type="ECO:0000313" key="2">
    <source>
        <dbReference type="EMBL" id="CAL1387988.1"/>
    </source>
</evidence>
<dbReference type="Gene3D" id="3.30.420.10">
    <property type="entry name" value="Ribonuclease H-like superfamily/Ribonuclease H"/>
    <property type="match status" value="1"/>
</dbReference>
<dbReference type="SUPFAM" id="SSF53098">
    <property type="entry name" value="Ribonuclease H-like"/>
    <property type="match status" value="1"/>
</dbReference>
<protein>
    <recommendedName>
        <fullName evidence="1">Integrase catalytic domain-containing protein</fullName>
    </recommendedName>
</protein>